<protein>
    <submittedName>
        <fullName evidence="1">Uncharacterized protein</fullName>
    </submittedName>
</protein>
<organism evidence="1 2">
    <name type="scientific">Hypholoma sublateritium (strain FD-334 SS-4)</name>
    <dbReference type="NCBI Taxonomy" id="945553"/>
    <lineage>
        <taxon>Eukaryota</taxon>
        <taxon>Fungi</taxon>
        <taxon>Dikarya</taxon>
        <taxon>Basidiomycota</taxon>
        <taxon>Agaricomycotina</taxon>
        <taxon>Agaricomycetes</taxon>
        <taxon>Agaricomycetidae</taxon>
        <taxon>Agaricales</taxon>
        <taxon>Agaricineae</taxon>
        <taxon>Strophariaceae</taxon>
        <taxon>Hypholoma</taxon>
    </lineage>
</organism>
<evidence type="ECO:0000313" key="1">
    <source>
        <dbReference type="EMBL" id="KJA22610.1"/>
    </source>
</evidence>
<gene>
    <name evidence="1" type="ORF">HYPSUDRAFT_642529</name>
</gene>
<proteinExistence type="predicted"/>
<dbReference type="Proteomes" id="UP000054270">
    <property type="component" value="Unassembled WGS sequence"/>
</dbReference>
<name>A0A0D2PS27_HYPSF</name>
<evidence type="ECO:0000313" key="2">
    <source>
        <dbReference type="Proteomes" id="UP000054270"/>
    </source>
</evidence>
<dbReference type="EMBL" id="KN817548">
    <property type="protein sequence ID" value="KJA22610.1"/>
    <property type="molecule type" value="Genomic_DNA"/>
</dbReference>
<keyword evidence="2" id="KW-1185">Reference proteome</keyword>
<dbReference type="AlphaFoldDB" id="A0A0D2PS27"/>
<sequence>MLHESGNSEGSVFGYATVEDQRGPIETELRDYELEDETLADRAFRNISQSDAEIEAFITGCNLYDKENLRWKLPEKPSEERKLYALLAALIEKINIHFGLNNHRTVLQVHNTKMTHVEGSESCESDQKGSQQLSIH</sequence>
<accession>A0A0D2PS27</accession>
<reference evidence="2" key="1">
    <citation type="submission" date="2014-04" db="EMBL/GenBank/DDBJ databases">
        <title>Evolutionary Origins and Diversification of the Mycorrhizal Mutualists.</title>
        <authorList>
            <consortium name="DOE Joint Genome Institute"/>
            <consortium name="Mycorrhizal Genomics Consortium"/>
            <person name="Kohler A."/>
            <person name="Kuo A."/>
            <person name="Nagy L.G."/>
            <person name="Floudas D."/>
            <person name="Copeland A."/>
            <person name="Barry K.W."/>
            <person name="Cichocki N."/>
            <person name="Veneault-Fourrey C."/>
            <person name="LaButti K."/>
            <person name="Lindquist E.A."/>
            <person name="Lipzen A."/>
            <person name="Lundell T."/>
            <person name="Morin E."/>
            <person name="Murat C."/>
            <person name="Riley R."/>
            <person name="Ohm R."/>
            <person name="Sun H."/>
            <person name="Tunlid A."/>
            <person name="Henrissat B."/>
            <person name="Grigoriev I.V."/>
            <person name="Hibbett D.S."/>
            <person name="Martin F."/>
        </authorList>
    </citation>
    <scope>NUCLEOTIDE SEQUENCE [LARGE SCALE GENOMIC DNA]</scope>
    <source>
        <strain evidence="2">FD-334 SS-4</strain>
    </source>
</reference>